<keyword evidence="2" id="KW-0732">Signal</keyword>
<gene>
    <name evidence="3" type="ORF">g.67001</name>
</gene>
<evidence type="ECO:0000256" key="1">
    <source>
        <dbReference type="SAM" id="MobiDB-lite"/>
    </source>
</evidence>
<evidence type="ECO:0000256" key="2">
    <source>
        <dbReference type="SAM" id="SignalP"/>
    </source>
</evidence>
<feature type="signal peptide" evidence="2">
    <location>
        <begin position="1"/>
        <end position="24"/>
    </location>
</feature>
<accession>A0A1D1XK25</accession>
<feature type="region of interest" description="Disordered" evidence="1">
    <location>
        <begin position="81"/>
        <end position="123"/>
    </location>
</feature>
<name>A0A1D1XK25_9ARAE</name>
<feature type="compositionally biased region" description="Polar residues" evidence="1">
    <location>
        <begin position="36"/>
        <end position="50"/>
    </location>
</feature>
<dbReference type="AlphaFoldDB" id="A0A1D1XK25"/>
<evidence type="ECO:0000313" key="3">
    <source>
        <dbReference type="EMBL" id="JAT42750.1"/>
    </source>
</evidence>
<protein>
    <submittedName>
        <fullName evidence="3">Uncharacterized protein</fullName>
    </submittedName>
</protein>
<dbReference type="EMBL" id="GDJX01025186">
    <property type="protein sequence ID" value="JAT42750.1"/>
    <property type="molecule type" value="Transcribed_RNA"/>
</dbReference>
<reference evidence="3" key="1">
    <citation type="submission" date="2015-07" db="EMBL/GenBank/DDBJ databases">
        <title>Transcriptome Assembly of Anthurium amnicola.</title>
        <authorList>
            <person name="Suzuki J."/>
        </authorList>
    </citation>
    <scope>NUCLEOTIDE SEQUENCE</scope>
</reference>
<proteinExistence type="predicted"/>
<sequence>MSSTMISLLLLLSMALSSVQLCSGARHLFEGMEPTLSPSPAPSNSMINSPDPSPVEDLTVGKWIPMHPRFPKVFPQLPLPAHPAVPSLPTPGHSTGLPSPPQPFAPIPADAAKAVPPAPQSHE</sequence>
<organism evidence="3">
    <name type="scientific">Anthurium amnicola</name>
    <dbReference type="NCBI Taxonomy" id="1678845"/>
    <lineage>
        <taxon>Eukaryota</taxon>
        <taxon>Viridiplantae</taxon>
        <taxon>Streptophyta</taxon>
        <taxon>Embryophyta</taxon>
        <taxon>Tracheophyta</taxon>
        <taxon>Spermatophyta</taxon>
        <taxon>Magnoliopsida</taxon>
        <taxon>Liliopsida</taxon>
        <taxon>Araceae</taxon>
        <taxon>Pothoideae</taxon>
        <taxon>Potheae</taxon>
        <taxon>Anthurium</taxon>
    </lineage>
</organism>
<feature type="chain" id="PRO_5008899528" evidence="2">
    <location>
        <begin position="25"/>
        <end position="123"/>
    </location>
</feature>
<feature type="region of interest" description="Disordered" evidence="1">
    <location>
        <begin position="32"/>
        <end position="54"/>
    </location>
</feature>